<dbReference type="GO" id="GO:0016020">
    <property type="term" value="C:membrane"/>
    <property type="evidence" value="ECO:0007669"/>
    <property type="project" value="UniProtKB-SubCell"/>
</dbReference>
<dbReference type="AlphaFoldDB" id="A0A8D2D3S6"/>
<keyword evidence="2 13" id="KW-0812">Transmembrane</keyword>
<feature type="domain" description="Ig-like" evidence="15">
    <location>
        <begin position="155"/>
        <end position="244"/>
    </location>
</feature>
<proteinExistence type="predicted"/>
<keyword evidence="8" id="KW-0325">Glycoprotein</keyword>
<organism evidence="16 17">
    <name type="scientific">Sciurus vulgaris</name>
    <name type="common">Eurasian red squirrel</name>
    <dbReference type="NCBI Taxonomy" id="55149"/>
    <lineage>
        <taxon>Eukaryota</taxon>
        <taxon>Metazoa</taxon>
        <taxon>Chordata</taxon>
        <taxon>Craniata</taxon>
        <taxon>Vertebrata</taxon>
        <taxon>Euteleostomi</taxon>
        <taxon>Mammalia</taxon>
        <taxon>Eutheria</taxon>
        <taxon>Euarchontoglires</taxon>
        <taxon>Glires</taxon>
        <taxon>Rodentia</taxon>
        <taxon>Sciuromorpha</taxon>
        <taxon>Sciuridae</taxon>
        <taxon>Sciurinae</taxon>
        <taxon>Sciurini</taxon>
        <taxon>Sciurus</taxon>
    </lineage>
</organism>
<dbReference type="InterPro" id="IPR007110">
    <property type="entry name" value="Ig-like_dom"/>
</dbReference>
<evidence type="ECO:0000256" key="5">
    <source>
        <dbReference type="ARBA" id="ARBA00022989"/>
    </source>
</evidence>
<dbReference type="InterPro" id="IPR003598">
    <property type="entry name" value="Ig_sub2"/>
</dbReference>
<evidence type="ECO:0000256" key="12">
    <source>
        <dbReference type="SAM" id="MobiDB-lite"/>
    </source>
</evidence>
<protein>
    <recommendedName>
        <fullName evidence="10">V-set and immunoglobulin domain-containing protein 2</fullName>
    </recommendedName>
    <alternativeName>
        <fullName evidence="11">Cortical thymocyte-like protein</fullName>
    </alternativeName>
</protein>
<evidence type="ECO:0000256" key="14">
    <source>
        <dbReference type="SAM" id="SignalP"/>
    </source>
</evidence>
<evidence type="ECO:0000256" key="7">
    <source>
        <dbReference type="ARBA" id="ARBA00023157"/>
    </source>
</evidence>
<dbReference type="SMART" id="SM00408">
    <property type="entry name" value="IGc2"/>
    <property type="match status" value="2"/>
</dbReference>
<dbReference type="InterPro" id="IPR036179">
    <property type="entry name" value="Ig-like_dom_sf"/>
</dbReference>
<evidence type="ECO:0000256" key="11">
    <source>
        <dbReference type="ARBA" id="ARBA00077507"/>
    </source>
</evidence>
<dbReference type="GeneTree" id="ENSGT00940000161544"/>
<dbReference type="SMART" id="SM00409">
    <property type="entry name" value="IG"/>
    <property type="match status" value="2"/>
</dbReference>
<evidence type="ECO:0000256" key="9">
    <source>
        <dbReference type="ARBA" id="ARBA00023319"/>
    </source>
</evidence>
<evidence type="ECO:0000313" key="17">
    <source>
        <dbReference type="Proteomes" id="UP000694564"/>
    </source>
</evidence>
<evidence type="ECO:0000256" key="4">
    <source>
        <dbReference type="ARBA" id="ARBA00022737"/>
    </source>
</evidence>
<reference evidence="16" key="1">
    <citation type="submission" date="2025-08" db="UniProtKB">
        <authorList>
            <consortium name="Ensembl"/>
        </authorList>
    </citation>
    <scope>IDENTIFICATION</scope>
</reference>
<feature type="chain" id="PRO_5034838891" description="V-set and immunoglobulin domain-containing protein 2" evidence="14">
    <location>
        <begin position="35"/>
        <end position="338"/>
    </location>
</feature>
<name>A0A8D2D3S6_SCIVU</name>
<feature type="transmembrane region" description="Helical" evidence="13">
    <location>
        <begin position="253"/>
        <end position="275"/>
    </location>
</feature>
<dbReference type="Pfam" id="PF07686">
    <property type="entry name" value="V-set"/>
    <property type="match status" value="1"/>
</dbReference>
<dbReference type="Gene3D" id="2.60.40.10">
    <property type="entry name" value="Immunoglobulins"/>
    <property type="match status" value="2"/>
</dbReference>
<feature type="signal peptide" evidence="14">
    <location>
        <begin position="1"/>
        <end position="34"/>
    </location>
</feature>
<evidence type="ECO:0000256" key="3">
    <source>
        <dbReference type="ARBA" id="ARBA00022729"/>
    </source>
</evidence>
<keyword evidence="6 13" id="KW-0472">Membrane</keyword>
<dbReference type="SUPFAM" id="SSF48726">
    <property type="entry name" value="Immunoglobulin"/>
    <property type="match status" value="2"/>
</dbReference>
<keyword evidence="7" id="KW-1015">Disulfide bond</keyword>
<accession>A0A8D2D3S6</accession>
<dbReference type="FunFam" id="2.60.40.10:FF:000095">
    <property type="entry name" value="immunoglobulin superfamily member 11 isoform X1"/>
    <property type="match status" value="1"/>
</dbReference>
<dbReference type="PANTHER" id="PTHR45046:SF1">
    <property type="entry name" value="V-SET AND IMMUNOGLOBULIN DOMAIN-CONTAINING PROTEIN 2"/>
    <property type="match status" value="1"/>
</dbReference>
<evidence type="ECO:0000256" key="2">
    <source>
        <dbReference type="ARBA" id="ARBA00022692"/>
    </source>
</evidence>
<evidence type="ECO:0000256" key="8">
    <source>
        <dbReference type="ARBA" id="ARBA00023180"/>
    </source>
</evidence>
<keyword evidence="4" id="KW-0677">Repeat</keyword>
<keyword evidence="5 13" id="KW-1133">Transmembrane helix</keyword>
<dbReference type="PANTHER" id="PTHR45046">
    <property type="entry name" value="V-SET AND IMMUNOGLOBULIN DOMAIN-CONTAINING PROTEIN 2"/>
    <property type="match status" value="1"/>
</dbReference>
<dbReference type="Proteomes" id="UP000694564">
    <property type="component" value="Chromosome 11"/>
</dbReference>
<feature type="region of interest" description="Disordered" evidence="12">
    <location>
        <begin position="310"/>
        <end position="338"/>
    </location>
</feature>
<comment type="subcellular location">
    <subcellularLocation>
        <location evidence="1">Membrane</location>
        <topology evidence="1">Single-pass type I membrane protein</topology>
    </subcellularLocation>
</comment>
<evidence type="ECO:0000256" key="6">
    <source>
        <dbReference type="ARBA" id="ARBA00023136"/>
    </source>
</evidence>
<reference evidence="16" key="2">
    <citation type="submission" date="2025-09" db="UniProtKB">
        <authorList>
            <consortium name="Ensembl"/>
        </authorList>
    </citation>
    <scope>IDENTIFICATION</scope>
</reference>
<feature type="domain" description="Ig-like" evidence="15">
    <location>
        <begin position="31"/>
        <end position="136"/>
    </location>
</feature>
<evidence type="ECO:0000256" key="13">
    <source>
        <dbReference type="SAM" id="Phobius"/>
    </source>
</evidence>
<dbReference type="InterPro" id="IPR013783">
    <property type="entry name" value="Ig-like_fold"/>
</dbReference>
<evidence type="ECO:0000313" key="16">
    <source>
        <dbReference type="Ensembl" id="ENSSVLP00005019474.1"/>
    </source>
</evidence>
<dbReference type="SMART" id="SM00406">
    <property type="entry name" value="IGv"/>
    <property type="match status" value="1"/>
</dbReference>
<gene>
    <name evidence="16" type="primary">VSIG2</name>
</gene>
<evidence type="ECO:0000256" key="1">
    <source>
        <dbReference type="ARBA" id="ARBA00004479"/>
    </source>
</evidence>
<dbReference type="InterPro" id="IPR003599">
    <property type="entry name" value="Ig_sub"/>
</dbReference>
<keyword evidence="17" id="KW-1185">Reference proteome</keyword>
<sequence>MAGQLEVAATRLPAGPFLYRALLGFVCLSAPGLAVEVKVPAEPLSTPVGQTAELSCSYSTSVGDNFALEWSFVQAGKPISASRPILYFTNGHLYPTGSKAERASLLQNPPTGGVATLRLTDVRPSDTGTYLCDVNNPPDFYTNGLGLINLTVLVPPSSPICTQSGPTFVGGSTMLRCSSSEGAPKPVYNWVHVGPSPPPSPGSMVQDEVSGQLILSNLSLTSAGTYRCVATNQMGSASCELTLSVTDSSKGRVAGTLIGVLLGVLLLSVAAFCLIRFQKERKKKPKESYVGSELREDAMAPGIFEQSSMKVDSSKGLLERSPSTSTMTTTKSKLPMVV</sequence>
<evidence type="ECO:0000256" key="10">
    <source>
        <dbReference type="ARBA" id="ARBA00068987"/>
    </source>
</evidence>
<dbReference type="PROSITE" id="PS50835">
    <property type="entry name" value="IG_LIKE"/>
    <property type="match status" value="2"/>
</dbReference>
<keyword evidence="9" id="KW-0393">Immunoglobulin domain</keyword>
<dbReference type="Ensembl" id="ENSSVLT00005021700.1">
    <property type="protein sequence ID" value="ENSSVLP00005019474.1"/>
    <property type="gene ID" value="ENSSVLG00005015545.1"/>
</dbReference>
<dbReference type="Pfam" id="PF13927">
    <property type="entry name" value="Ig_3"/>
    <property type="match status" value="1"/>
</dbReference>
<keyword evidence="3 14" id="KW-0732">Signal</keyword>
<dbReference type="FunFam" id="2.60.40.10:FF:001280">
    <property type="entry name" value="V-set and immunoglobulin domain containing 2 (Predicted)"/>
    <property type="match status" value="1"/>
</dbReference>
<feature type="compositionally biased region" description="Low complexity" evidence="12">
    <location>
        <begin position="321"/>
        <end position="338"/>
    </location>
</feature>
<dbReference type="InterPro" id="IPR042475">
    <property type="entry name" value="VSIG2"/>
</dbReference>
<evidence type="ECO:0000259" key="15">
    <source>
        <dbReference type="PROSITE" id="PS50835"/>
    </source>
</evidence>
<dbReference type="InterPro" id="IPR013106">
    <property type="entry name" value="Ig_V-set"/>
</dbReference>